<dbReference type="HOGENOM" id="CLU_891337_0_0_1"/>
<reference evidence="2 3" key="1">
    <citation type="submission" date="2009-12" db="EMBL/GenBank/DDBJ databases">
        <title>The draft genome of Batrachochytrium dendrobatidis.</title>
        <authorList>
            <consortium name="US DOE Joint Genome Institute (JGI-PGF)"/>
            <person name="Kuo A."/>
            <person name="Salamov A."/>
            <person name="Schmutz J."/>
            <person name="Lucas S."/>
            <person name="Pitluck S."/>
            <person name="Rosenblum E."/>
            <person name="Stajich J."/>
            <person name="Eisen M."/>
            <person name="Grigoriev I.V."/>
        </authorList>
    </citation>
    <scope>NUCLEOTIDE SEQUENCE [LARGE SCALE GENOMIC DNA]</scope>
    <source>
        <strain evidence="3">JAM81 / FGSC 10211</strain>
    </source>
</reference>
<dbReference type="RefSeq" id="XP_006677906.1">
    <property type="nucleotide sequence ID" value="XM_006677843.1"/>
</dbReference>
<feature type="region of interest" description="Disordered" evidence="1">
    <location>
        <begin position="1"/>
        <end position="24"/>
    </location>
</feature>
<proteinExistence type="predicted"/>
<keyword evidence="3" id="KW-1185">Reference proteome</keyword>
<dbReference type="Proteomes" id="UP000007241">
    <property type="component" value="Unassembled WGS sequence"/>
</dbReference>
<dbReference type="InParanoid" id="F4NZD4"/>
<feature type="compositionally biased region" description="Polar residues" evidence="1">
    <location>
        <begin position="1"/>
        <end position="18"/>
    </location>
</feature>
<sequence length="312" mass="35713">MPTYSSYQPVNRSHQPKSQKLLVSDKQKRVEVVRGTCQTVSKPTSHHQCHCKSTQEQHMNEARLLQIPKHQLHISKAQNCRGILALPLNNTHQRLENIGEDRNGTSKPYQKCGLLQLSRSDKFVYKPRDKSQNTYTLDTSPPLVQIDTNTHTKSNQLIRHRSPREAYRLKQSHGPNLLDKPPCRNVQSLAQENIQSAQTLFDPDAWKRFKMLSRMESNPSRTLSIVPITQPAFPANPSYLLPIESNNEKKTLEQHVGLLQDRDAFMSTTVHNLIYATGWEVEAARQRYIYLNSTARGIMGSLSKVQLEQCIK</sequence>
<dbReference type="GeneID" id="18238382"/>
<gene>
    <name evidence="2" type="ORF">BATDEDRAFT_24075</name>
</gene>
<organism evidence="2 3">
    <name type="scientific">Batrachochytrium dendrobatidis (strain JAM81 / FGSC 10211)</name>
    <name type="common">Frog chytrid fungus</name>
    <dbReference type="NCBI Taxonomy" id="684364"/>
    <lineage>
        <taxon>Eukaryota</taxon>
        <taxon>Fungi</taxon>
        <taxon>Fungi incertae sedis</taxon>
        <taxon>Chytridiomycota</taxon>
        <taxon>Chytridiomycota incertae sedis</taxon>
        <taxon>Chytridiomycetes</taxon>
        <taxon>Rhizophydiales</taxon>
        <taxon>Rhizophydiales incertae sedis</taxon>
        <taxon>Batrachochytrium</taxon>
    </lineage>
</organism>
<protein>
    <submittedName>
        <fullName evidence="2">Uncharacterized protein</fullName>
    </submittedName>
</protein>
<evidence type="ECO:0000256" key="1">
    <source>
        <dbReference type="SAM" id="MobiDB-lite"/>
    </source>
</evidence>
<evidence type="ECO:0000313" key="3">
    <source>
        <dbReference type="Proteomes" id="UP000007241"/>
    </source>
</evidence>
<accession>F4NZD4</accession>
<dbReference type="EMBL" id="GL882882">
    <property type="protein sequence ID" value="EGF81251.1"/>
    <property type="molecule type" value="Genomic_DNA"/>
</dbReference>
<name>F4NZD4_BATDJ</name>
<dbReference type="AlphaFoldDB" id="F4NZD4"/>
<evidence type="ECO:0000313" key="2">
    <source>
        <dbReference type="EMBL" id="EGF81251.1"/>
    </source>
</evidence>